<dbReference type="Gene3D" id="3.90.1640.30">
    <property type="match status" value="1"/>
</dbReference>
<dbReference type="Pfam" id="PF01368">
    <property type="entry name" value="DHH"/>
    <property type="match status" value="1"/>
</dbReference>
<feature type="domain" description="DHHA1" evidence="2">
    <location>
        <begin position="351"/>
        <end position="434"/>
    </location>
</feature>
<dbReference type="InterPro" id="IPR051673">
    <property type="entry name" value="SSDNA_exonuclease_RecJ"/>
</dbReference>
<comment type="caution">
    <text evidence="3">The sequence shown here is derived from an EMBL/GenBank/DDBJ whole genome shotgun (WGS) entry which is preliminary data.</text>
</comment>
<evidence type="ECO:0000259" key="2">
    <source>
        <dbReference type="Pfam" id="PF02272"/>
    </source>
</evidence>
<dbReference type="InterPro" id="IPR003156">
    <property type="entry name" value="DHHA1_dom"/>
</dbReference>
<name>A0A7C4XAK0_UNCW3</name>
<dbReference type="PANTHER" id="PTHR30255">
    <property type="entry name" value="SINGLE-STRANDED-DNA-SPECIFIC EXONUCLEASE RECJ"/>
    <property type="match status" value="1"/>
</dbReference>
<evidence type="ECO:0000259" key="1">
    <source>
        <dbReference type="Pfam" id="PF01368"/>
    </source>
</evidence>
<organism evidence="3">
    <name type="scientific">candidate division WOR-3 bacterium</name>
    <dbReference type="NCBI Taxonomy" id="2052148"/>
    <lineage>
        <taxon>Bacteria</taxon>
        <taxon>Bacteria division WOR-3</taxon>
    </lineage>
</organism>
<dbReference type="AlphaFoldDB" id="A0A7C4XAK0"/>
<accession>A0A7C4XAK0</accession>
<sequence length="497" mass="56793">MNEIDPLALKYAAEFSIPPALAQIIARRFPVYEEARSFLYPSLQKLYPPNTLPDIELAAAEITESISKNLPILIYCHDDPDGYTAAAIMYKTLCDLRRENKPEIFIYAINREKDGYVLNSAVLDEYVKKGVKTLITVDFGISNPENFLIAQNKGLKMVICDHHETGFIDFPIPAVDPKRKGSKYPFRELAGVGVTFKLCQYILQKSFKLSDQDFYNIKKEFLAITMLGTIADRVPPLNENRIFCYEGLKAINGLKLPWTEYFLKDGSINFARVHSEIIPVFVSAAYLDSNLGVELLVKKDYDITYRTIDELKLIEEERRNLIEKITREAIDLSKVYEGFVVAIFPEDTSKIKLNHLGSIASRLRDHFGRTAIVILMNSGKCFGELRSHHIDLYEMLYSMKNLFIDFGGHKRAAGFSMSEGNLDKFIEEVNRFINRHQKRESLSNLEPEAFIDKSQINLLEPLFPFGDGNRAPILTDGVVLYTIDHKFDIIDLGIWRT</sequence>
<dbReference type="Gene3D" id="3.10.310.30">
    <property type="match status" value="1"/>
</dbReference>
<evidence type="ECO:0000313" key="3">
    <source>
        <dbReference type="EMBL" id="HGV98113.1"/>
    </source>
</evidence>
<proteinExistence type="predicted"/>
<evidence type="ECO:0008006" key="4">
    <source>
        <dbReference type="Google" id="ProtNLM"/>
    </source>
</evidence>
<reference evidence="3" key="1">
    <citation type="journal article" date="2020" name="mSystems">
        <title>Genome- and Community-Level Interaction Insights into Carbon Utilization and Element Cycling Functions of Hydrothermarchaeota in Hydrothermal Sediment.</title>
        <authorList>
            <person name="Zhou Z."/>
            <person name="Liu Y."/>
            <person name="Xu W."/>
            <person name="Pan J."/>
            <person name="Luo Z.H."/>
            <person name="Li M."/>
        </authorList>
    </citation>
    <scope>NUCLEOTIDE SEQUENCE [LARGE SCALE GENOMIC DNA]</scope>
    <source>
        <strain evidence="3">SpSt-774</strain>
    </source>
</reference>
<dbReference type="EMBL" id="DTGZ01000136">
    <property type="protein sequence ID" value="HGV98113.1"/>
    <property type="molecule type" value="Genomic_DNA"/>
</dbReference>
<dbReference type="SUPFAM" id="SSF64182">
    <property type="entry name" value="DHH phosphoesterases"/>
    <property type="match status" value="1"/>
</dbReference>
<protein>
    <recommendedName>
        <fullName evidence="4">Single-stranded-DNA-specific exonuclease RecJ</fullName>
    </recommendedName>
</protein>
<dbReference type="GO" id="GO:0003676">
    <property type="term" value="F:nucleic acid binding"/>
    <property type="evidence" value="ECO:0007669"/>
    <property type="project" value="InterPro"/>
</dbReference>
<dbReference type="GO" id="GO:0004527">
    <property type="term" value="F:exonuclease activity"/>
    <property type="evidence" value="ECO:0007669"/>
    <property type="project" value="UniProtKB-KW"/>
</dbReference>
<dbReference type="PANTHER" id="PTHR30255:SF2">
    <property type="entry name" value="SINGLE-STRANDED-DNA-SPECIFIC EXONUCLEASE RECJ"/>
    <property type="match status" value="1"/>
</dbReference>
<feature type="domain" description="DDH" evidence="1">
    <location>
        <begin position="72"/>
        <end position="229"/>
    </location>
</feature>
<dbReference type="InterPro" id="IPR001667">
    <property type="entry name" value="DDH_dom"/>
</dbReference>
<gene>
    <name evidence="3" type="ORF">ENV60_07450</name>
</gene>
<dbReference type="InterPro" id="IPR038763">
    <property type="entry name" value="DHH_sf"/>
</dbReference>
<dbReference type="Pfam" id="PF02272">
    <property type="entry name" value="DHHA1"/>
    <property type="match status" value="1"/>
</dbReference>